<evidence type="ECO:0000256" key="2">
    <source>
        <dbReference type="ARBA" id="ARBA00007441"/>
    </source>
</evidence>
<dbReference type="PRINTS" id="PR00753">
    <property type="entry name" value="ACCSYNTHASE"/>
</dbReference>
<evidence type="ECO:0000256" key="4">
    <source>
        <dbReference type="ARBA" id="ARBA00022679"/>
    </source>
</evidence>
<dbReference type="Gene3D" id="3.90.1150.10">
    <property type="entry name" value="Aspartate Aminotransferase, domain 1"/>
    <property type="match status" value="1"/>
</dbReference>
<dbReference type="GO" id="GO:0006520">
    <property type="term" value="P:amino acid metabolic process"/>
    <property type="evidence" value="ECO:0007669"/>
    <property type="project" value="TreeGrafter"/>
</dbReference>
<dbReference type="GO" id="GO:0008483">
    <property type="term" value="F:transaminase activity"/>
    <property type="evidence" value="ECO:0007669"/>
    <property type="project" value="UniProtKB-KW"/>
</dbReference>
<evidence type="ECO:0000313" key="8">
    <source>
        <dbReference type="Proteomes" id="UP000799757"/>
    </source>
</evidence>
<keyword evidence="5" id="KW-0663">Pyridoxal phosphate</keyword>
<keyword evidence="8" id="KW-1185">Reference proteome</keyword>
<dbReference type="InterPro" id="IPR004839">
    <property type="entry name" value="Aminotransferase_I/II_large"/>
</dbReference>
<gene>
    <name evidence="7" type="ORF">K505DRAFT_418208</name>
</gene>
<reference evidence="7" key="1">
    <citation type="journal article" date="2020" name="Stud. Mycol.">
        <title>101 Dothideomycetes genomes: a test case for predicting lifestyles and emergence of pathogens.</title>
        <authorList>
            <person name="Haridas S."/>
            <person name="Albert R."/>
            <person name="Binder M."/>
            <person name="Bloem J."/>
            <person name="Labutti K."/>
            <person name="Salamov A."/>
            <person name="Andreopoulos B."/>
            <person name="Baker S."/>
            <person name="Barry K."/>
            <person name="Bills G."/>
            <person name="Bluhm B."/>
            <person name="Cannon C."/>
            <person name="Castanera R."/>
            <person name="Culley D."/>
            <person name="Daum C."/>
            <person name="Ezra D."/>
            <person name="Gonzalez J."/>
            <person name="Henrissat B."/>
            <person name="Kuo A."/>
            <person name="Liang C."/>
            <person name="Lipzen A."/>
            <person name="Lutzoni F."/>
            <person name="Magnuson J."/>
            <person name="Mondo S."/>
            <person name="Nolan M."/>
            <person name="Ohm R."/>
            <person name="Pangilinan J."/>
            <person name="Park H.-J."/>
            <person name="Ramirez L."/>
            <person name="Alfaro M."/>
            <person name="Sun H."/>
            <person name="Tritt A."/>
            <person name="Yoshinaga Y."/>
            <person name="Zwiers L.-H."/>
            <person name="Turgeon B."/>
            <person name="Goodwin S."/>
            <person name="Spatafora J."/>
            <person name="Crous P."/>
            <person name="Grigoriev I."/>
        </authorList>
    </citation>
    <scope>NUCLEOTIDE SEQUENCE</scope>
    <source>
        <strain evidence="7">CBS 109.77</strain>
    </source>
</reference>
<dbReference type="InterPro" id="IPR015422">
    <property type="entry name" value="PyrdxlP-dep_Trfase_small"/>
</dbReference>
<feature type="domain" description="Aminotransferase class I/classII large" evidence="6">
    <location>
        <begin position="63"/>
        <end position="406"/>
    </location>
</feature>
<dbReference type="GO" id="GO:0030170">
    <property type="term" value="F:pyridoxal phosphate binding"/>
    <property type="evidence" value="ECO:0007669"/>
    <property type="project" value="InterPro"/>
</dbReference>
<dbReference type="CDD" id="cd00609">
    <property type="entry name" value="AAT_like"/>
    <property type="match status" value="1"/>
</dbReference>
<evidence type="ECO:0000259" key="6">
    <source>
        <dbReference type="Pfam" id="PF00155"/>
    </source>
</evidence>
<dbReference type="InterPro" id="IPR015424">
    <property type="entry name" value="PyrdxlP-dep_Trfase"/>
</dbReference>
<dbReference type="PANTHER" id="PTHR43795">
    <property type="entry name" value="BIFUNCTIONAL ASPARTATE AMINOTRANSFERASE AND GLUTAMATE/ASPARTATE-PREPHENATE AMINOTRANSFERASE-RELATED"/>
    <property type="match status" value="1"/>
</dbReference>
<comment type="similarity">
    <text evidence="2">Belongs to the class-I pyridoxal-phosphate-dependent aminotransferase family.</text>
</comment>
<comment type="cofactor">
    <cofactor evidence="1">
        <name>pyridoxal 5'-phosphate</name>
        <dbReference type="ChEBI" id="CHEBI:597326"/>
    </cofactor>
</comment>
<dbReference type="Proteomes" id="UP000799757">
    <property type="component" value="Unassembled WGS sequence"/>
</dbReference>
<accession>A0A6A6X970</accession>
<name>A0A6A6X970_9PLEO</name>
<dbReference type="PANTHER" id="PTHR43795:SF32">
    <property type="entry name" value="AMINOTRANSFERASE GLII-RELATED"/>
    <property type="match status" value="1"/>
</dbReference>
<evidence type="ECO:0000256" key="5">
    <source>
        <dbReference type="ARBA" id="ARBA00022898"/>
    </source>
</evidence>
<keyword evidence="3" id="KW-0032">Aminotransferase</keyword>
<dbReference type="SUPFAM" id="SSF53383">
    <property type="entry name" value="PLP-dependent transferases"/>
    <property type="match status" value="1"/>
</dbReference>
<evidence type="ECO:0000313" key="7">
    <source>
        <dbReference type="EMBL" id="KAF2792801.1"/>
    </source>
</evidence>
<dbReference type="InterPro" id="IPR015421">
    <property type="entry name" value="PyrdxlP-dep_Trfase_major"/>
</dbReference>
<keyword evidence="4 7" id="KW-0808">Transferase</keyword>
<dbReference type="AlphaFoldDB" id="A0A6A6X970"/>
<dbReference type="Pfam" id="PF00155">
    <property type="entry name" value="Aminotran_1_2"/>
    <property type="match status" value="1"/>
</dbReference>
<dbReference type="InterPro" id="IPR050478">
    <property type="entry name" value="Ethylene_sulfur-biosynth"/>
</dbReference>
<sequence>MIGFKMDSGLSTRMSKTLDELLPRLDAIAPHKLYDPTTAIDLSCAQNEVLRSELMEFFKTTVENRLVEKTFALPTPGGGDVDLRNALTSFFNSHFNPIHPVSPEHIVLTAGASDAIENVIHAVCDDGDSVIVPGPYWYGFESMLKVRANVNIIVAHPPTYQNYDNYLLPSLQAAYDFSADKSRIKAVLICNPHNPLSRCYPKKSLVECMEFCQERGLHLISDELYALSGLKGAPDNAPAFVSALSLTEPLVPEGAVKVDPSRVHVVWSASKLFGSSGFRVGCLISQQNPQLCSAMALMTTSHTSNIASLYLSSLLTWSQLPTLLALNSERLSDSFRLLADALRQWEIDFIVPTHGIFVFARLAKTAKTVRDEIAFFDRLAIAGIRVGPGHFYKGVETDFGWARIRFSVRVDVMKSVLVQLSTFLTHEGIIFS</sequence>
<organism evidence="7 8">
    <name type="scientific">Melanomma pulvis-pyrius CBS 109.77</name>
    <dbReference type="NCBI Taxonomy" id="1314802"/>
    <lineage>
        <taxon>Eukaryota</taxon>
        <taxon>Fungi</taxon>
        <taxon>Dikarya</taxon>
        <taxon>Ascomycota</taxon>
        <taxon>Pezizomycotina</taxon>
        <taxon>Dothideomycetes</taxon>
        <taxon>Pleosporomycetidae</taxon>
        <taxon>Pleosporales</taxon>
        <taxon>Melanommataceae</taxon>
        <taxon>Melanomma</taxon>
    </lineage>
</organism>
<evidence type="ECO:0000256" key="1">
    <source>
        <dbReference type="ARBA" id="ARBA00001933"/>
    </source>
</evidence>
<dbReference type="OrthoDB" id="7042322at2759"/>
<protein>
    <submittedName>
        <fullName evidence="7">PLP-dependent transferase</fullName>
    </submittedName>
</protein>
<dbReference type="Gene3D" id="3.40.640.10">
    <property type="entry name" value="Type I PLP-dependent aspartate aminotransferase-like (Major domain)"/>
    <property type="match status" value="1"/>
</dbReference>
<dbReference type="EMBL" id="MU001954">
    <property type="protein sequence ID" value="KAF2792801.1"/>
    <property type="molecule type" value="Genomic_DNA"/>
</dbReference>
<evidence type="ECO:0000256" key="3">
    <source>
        <dbReference type="ARBA" id="ARBA00022576"/>
    </source>
</evidence>
<proteinExistence type="inferred from homology"/>